<dbReference type="InterPro" id="IPR036465">
    <property type="entry name" value="vWFA_dom_sf"/>
</dbReference>
<dbReference type="PANTHER" id="PTHR22550">
    <property type="entry name" value="SPORE GERMINATION PROTEIN"/>
    <property type="match status" value="1"/>
</dbReference>
<evidence type="ECO:0000256" key="5">
    <source>
        <dbReference type="SAM" id="MobiDB-lite"/>
    </source>
</evidence>
<evidence type="ECO:0000256" key="3">
    <source>
        <dbReference type="ARBA" id="ARBA00022989"/>
    </source>
</evidence>
<dbReference type="OrthoDB" id="8882959at2"/>
<reference evidence="8 9" key="1">
    <citation type="submission" date="2019-06" db="EMBL/GenBank/DDBJ databases">
        <title>Sequencing the genomes of 1000 actinobacteria strains.</title>
        <authorList>
            <person name="Klenk H.-P."/>
        </authorList>
    </citation>
    <scope>NUCLEOTIDE SEQUENCE [LARGE SCALE GENOMIC DNA]</scope>
    <source>
        <strain evidence="8 9">DSM 18607</strain>
    </source>
</reference>
<evidence type="ECO:0000313" key="8">
    <source>
        <dbReference type="EMBL" id="TQJ08525.1"/>
    </source>
</evidence>
<feature type="region of interest" description="Disordered" evidence="5">
    <location>
        <begin position="179"/>
        <end position="200"/>
    </location>
</feature>
<feature type="domain" description="VWFA" evidence="7">
    <location>
        <begin position="85"/>
        <end position="302"/>
    </location>
</feature>
<keyword evidence="4 6" id="KW-0472">Membrane</keyword>
<comment type="caution">
    <text evidence="8">The sequence shown here is derived from an EMBL/GenBank/DDBJ whole genome shotgun (WGS) entry which is preliminary data.</text>
</comment>
<organism evidence="8 9">
    <name type="scientific">Lapillicoccus jejuensis</name>
    <dbReference type="NCBI Taxonomy" id="402171"/>
    <lineage>
        <taxon>Bacteria</taxon>
        <taxon>Bacillati</taxon>
        <taxon>Actinomycetota</taxon>
        <taxon>Actinomycetes</taxon>
        <taxon>Micrococcales</taxon>
        <taxon>Intrasporangiaceae</taxon>
        <taxon>Lapillicoccus</taxon>
    </lineage>
</organism>
<keyword evidence="9" id="KW-1185">Reference proteome</keyword>
<dbReference type="SMART" id="SM00327">
    <property type="entry name" value="VWA"/>
    <property type="match status" value="1"/>
</dbReference>
<feature type="transmembrane region" description="Helical" evidence="6">
    <location>
        <begin position="51"/>
        <end position="70"/>
    </location>
</feature>
<evidence type="ECO:0000256" key="2">
    <source>
        <dbReference type="ARBA" id="ARBA00022692"/>
    </source>
</evidence>
<protein>
    <submittedName>
        <fullName evidence="8">Ca-activated chloride channel family protein</fullName>
    </submittedName>
</protein>
<evidence type="ECO:0000259" key="7">
    <source>
        <dbReference type="PROSITE" id="PS50234"/>
    </source>
</evidence>
<evidence type="ECO:0000256" key="4">
    <source>
        <dbReference type="ARBA" id="ARBA00023136"/>
    </source>
</evidence>
<keyword evidence="2 6" id="KW-0812">Transmembrane</keyword>
<name>A0A542DZK6_9MICO</name>
<dbReference type="EMBL" id="VFMN01000001">
    <property type="protein sequence ID" value="TQJ08525.1"/>
    <property type="molecule type" value="Genomic_DNA"/>
</dbReference>
<sequence>MTLTWPWALLAVLLLPGLLVAEGRARARRRAQLAALAEQGLVPLRPDRERRARVAPLLVLAALTLLLLALSRPVAAVAEPHREGTLVLALDVSTSMAAADGAPTRLDAAKKAALSLVDRQPADVRVGVVAFGGSAVVTQQPTTDRAAVRAAVERLTAQGDTAIGRGLVAALGAIAGRSLTGGPSSRAPSGTGGTGAAAGRQAESLDGVDIGYYGGTAVVLLTDGENTGGADPLDAADLASTAGVKVDTVGLGSARGTTVQVDGFTVATRLDEDELRRIAERTGGTYANAPDAGALDAVFDGLELRWTTRSTPHEVTSWVVAAALLLLLAGVTTSVLRTGRVL</sequence>
<keyword evidence="3 6" id="KW-1133">Transmembrane helix</keyword>
<evidence type="ECO:0000256" key="6">
    <source>
        <dbReference type="SAM" id="Phobius"/>
    </source>
</evidence>
<evidence type="ECO:0000313" key="9">
    <source>
        <dbReference type="Proteomes" id="UP000317893"/>
    </source>
</evidence>
<dbReference type="PANTHER" id="PTHR22550:SF5">
    <property type="entry name" value="LEUCINE ZIPPER PROTEIN 4"/>
    <property type="match status" value="1"/>
</dbReference>
<proteinExistence type="predicted"/>
<dbReference type="RefSeq" id="WP_141848034.1">
    <property type="nucleotide sequence ID" value="NZ_BAAAPR010000004.1"/>
</dbReference>
<dbReference type="Gene3D" id="3.40.50.410">
    <property type="entry name" value="von Willebrand factor, type A domain"/>
    <property type="match status" value="1"/>
</dbReference>
<dbReference type="Proteomes" id="UP000317893">
    <property type="component" value="Unassembled WGS sequence"/>
</dbReference>
<dbReference type="Pfam" id="PF13519">
    <property type="entry name" value="VWA_2"/>
    <property type="match status" value="1"/>
</dbReference>
<feature type="transmembrane region" description="Helical" evidence="6">
    <location>
        <begin position="315"/>
        <end position="336"/>
    </location>
</feature>
<feature type="compositionally biased region" description="Low complexity" evidence="5">
    <location>
        <begin position="180"/>
        <end position="189"/>
    </location>
</feature>
<dbReference type="SUPFAM" id="SSF53300">
    <property type="entry name" value="vWA-like"/>
    <property type="match status" value="1"/>
</dbReference>
<accession>A0A542DZK6</accession>
<evidence type="ECO:0000256" key="1">
    <source>
        <dbReference type="ARBA" id="ARBA00022475"/>
    </source>
</evidence>
<dbReference type="AlphaFoldDB" id="A0A542DZK6"/>
<gene>
    <name evidence="8" type="ORF">FB458_1615</name>
</gene>
<keyword evidence="1" id="KW-1003">Cell membrane</keyword>
<dbReference type="InterPro" id="IPR002035">
    <property type="entry name" value="VWF_A"/>
</dbReference>
<dbReference type="PROSITE" id="PS50234">
    <property type="entry name" value="VWFA"/>
    <property type="match status" value="1"/>
</dbReference>
<dbReference type="InterPro" id="IPR050768">
    <property type="entry name" value="UPF0353/GerABKA_families"/>
</dbReference>